<dbReference type="RefSeq" id="WP_123221177.1">
    <property type="nucleotide sequence ID" value="NZ_RJSF01000003.1"/>
</dbReference>
<feature type="signal peptide" evidence="1">
    <location>
        <begin position="1"/>
        <end position="30"/>
    </location>
</feature>
<dbReference type="EMBL" id="RJSF01000003">
    <property type="protein sequence ID" value="RNM17560.1"/>
    <property type="molecule type" value="Genomic_DNA"/>
</dbReference>
<dbReference type="AlphaFoldDB" id="A0A3N0GZH3"/>
<sequence>MQRKGFWATVVLATVVSVLTVLGTTGPAGAVATSTTGRVGPGTQLVTGGRSCTAGFVFRDAAHRTYLGYAASCATRSGAASACAARALPAGTVVRLADRGRTLGYGVLRYSSLRALKAAGVSDAATCAANDFALVQLRGALARRARAAMPYWGGPTGLAALPSAGSTVFGLARTSATSRTIPRAGQVTSTAGSAATVSTLLPSTRADRGTGFLDDAGRAVGILTGSSTSGANAVVSLADVVAYAAAHGVPGLTLVQGGAFSGSAVL</sequence>
<name>A0A3N0GZH3_9ACTN</name>
<evidence type="ECO:0000313" key="2">
    <source>
        <dbReference type="EMBL" id="RNM17560.1"/>
    </source>
</evidence>
<evidence type="ECO:0008006" key="4">
    <source>
        <dbReference type="Google" id="ProtNLM"/>
    </source>
</evidence>
<feature type="chain" id="PRO_5018301351" description="Serine protease" evidence="1">
    <location>
        <begin position="31"/>
        <end position="266"/>
    </location>
</feature>
<evidence type="ECO:0000256" key="1">
    <source>
        <dbReference type="SAM" id="SignalP"/>
    </source>
</evidence>
<keyword evidence="3" id="KW-1185">Reference proteome</keyword>
<reference evidence="2 3" key="1">
    <citation type="submission" date="2018-11" db="EMBL/GenBank/DDBJ databases">
        <authorList>
            <person name="Li F."/>
        </authorList>
    </citation>
    <scope>NUCLEOTIDE SEQUENCE [LARGE SCALE GENOMIC DNA]</scope>
    <source>
        <strain evidence="2 3">Gsoil 818</strain>
    </source>
</reference>
<proteinExistence type="predicted"/>
<organism evidence="2 3">
    <name type="scientific">Nocardioides pocheonensis</name>
    <dbReference type="NCBI Taxonomy" id="661485"/>
    <lineage>
        <taxon>Bacteria</taxon>
        <taxon>Bacillati</taxon>
        <taxon>Actinomycetota</taxon>
        <taxon>Actinomycetes</taxon>
        <taxon>Propionibacteriales</taxon>
        <taxon>Nocardioidaceae</taxon>
        <taxon>Nocardioides</taxon>
    </lineage>
</organism>
<gene>
    <name evidence="2" type="ORF">EFL26_01930</name>
</gene>
<evidence type="ECO:0000313" key="3">
    <source>
        <dbReference type="Proteomes" id="UP000279994"/>
    </source>
</evidence>
<protein>
    <recommendedName>
        <fullName evidence="4">Serine protease</fullName>
    </recommendedName>
</protein>
<dbReference type="Proteomes" id="UP000279994">
    <property type="component" value="Unassembled WGS sequence"/>
</dbReference>
<accession>A0A3N0GZH3</accession>
<comment type="caution">
    <text evidence="2">The sequence shown here is derived from an EMBL/GenBank/DDBJ whole genome shotgun (WGS) entry which is preliminary data.</text>
</comment>
<keyword evidence="1" id="KW-0732">Signal</keyword>